<feature type="compositionally biased region" description="Low complexity" evidence="1">
    <location>
        <begin position="76"/>
        <end position="91"/>
    </location>
</feature>
<reference evidence="3 4" key="1">
    <citation type="submission" date="2023-07" db="EMBL/GenBank/DDBJ databases">
        <title>Sequencing the genomes of 1000 actinobacteria strains.</title>
        <authorList>
            <person name="Klenk H.-P."/>
        </authorList>
    </citation>
    <scope>NUCLEOTIDE SEQUENCE [LARGE SCALE GENOMIC DNA]</scope>
    <source>
        <strain evidence="3 4">DSM 44711</strain>
    </source>
</reference>
<dbReference type="RefSeq" id="WP_310428629.1">
    <property type="nucleotide sequence ID" value="NZ_JAVDYC010000001.1"/>
</dbReference>
<comment type="caution">
    <text evidence="3">The sequence shown here is derived from an EMBL/GenBank/DDBJ whole genome shotgun (WGS) entry which is preliminary data.</text>
</comment>
<protein>
    <submittedName>
        <fullName evidence="3">Uncharacterized protein</fullName>
    </submittedName>
</protein>
<keyword evidence="2" id="KW-1133">Transmembrane helix</keyword>
<accession>A0AAE4A298</accession>
<proteinExistence type="predicted"/>
<sequence length="231" mass="23719">MSDLRQYLDRIAGPEHPPAPGTVDSDVTRGRVALRRKRQVHGLLGGALALVAVGALGVAVVTAGPPAERGGDRIEAAPSAAPATPGGTASAVDTGGASGVRLVAFAGDQPEGFTIDMVPEGWEIQSSVATTLLIAPIGLPDRNPDSFANKITVSLQDEAPGAGVPGEQVTVAGRPAALWTSEDGVRTLFVPLGDGAYLNVQLWNNLRWDTATIAEFAAGITVTDDVQRSRG</sequence>
<dbReference type="EMBL" id="JAVDYC010000001">
    <property type="protein sequence ID" value="MDR7327900.1"/>
    <property type="molecule type" value="Genomic_DNA"/>
</dbReference>
<evidence type="ECO:0000313" key="3">
    <source>
        <dbReference type="EMBL" id="MDR7327900.1"/>
    </source>
</evidence>
<keyword evidence="2" id="KW-0472">Membrane</keyword>
<feature type="region of interest" description="Disordered" evidence="1">
    <location>
        <begin position="67"/>
        <end position="92"/>
    </location>
</feature>
<gene>
    <name evidence="3" type="ORF">J2S44_008150</name>
</gene>
<keyword evidence="2" id="KW-0812">Transmembrane</keyword>
<evidence type="ECO:0000256" key="1">
    <source>
        <dbReference type="SAM" id="MobiDB-lite"/>
    </source>
</evidence>
<evidence type="ECO:0000313" key="4">
    <source>
        <dbReference type="Proteomes" id="UP001183629"/>
    </source>
</evidence>
<feature type="region of interest" description="Disordered" evidence="1">
    <location>
        <begin position="1"/>
        <end position="26"/>
    </location>
</feature>
<keyword evidence="4" id="KW-1185">Reference proteome</keyword>
<dbReference type="Proteomes" id="UP001183629">
    <property type="component" value="Unassembled WGS sequence"/>
</dbReference>
<dbReference type="AlphaFoldDB" id="A0AAE4A298"/>
<feature type="transmembrane region" description="Helical" evidence="2">
    <location>
        <begin position="43"/>
        <end position="64"/>
    </location>
</feature>
<name>A0AAE4A298_9ACTN</name>
<organism evidence="3 4">
    <name type="scientific">Catenuloplanes niger</name>
    <dbReference type="NCBI Taxonomy" id="587534"/>
    <lineage>
        <taxon>Bacteria</taxon>
        <taxon>Bacillati</taxon>
        <taxon>Actinomycetota</taxon>
        <taxon>Actinomycetes</taxon>
        <taxon>Micromonosporales</taxon>
        <taxon>Micromonosporaceae</taxon>
        <taxon>Catenuloplanes</taxon>
    </lineage>
</organism>
<evidence type="ECO:0000256" key="2">
    <source>
        <dbReference type="SAM" id="Phobius"/>
    </source>
</evidence>